<dbReference type="PANTHER" id="PTHR38440:SF1">
    <property type="entry name" value="UPF0398 PROTEIN SPR0331"/>
    <property type="match status" value="1"/>
</dbReference>
<dbReference type="Gene3D" id="3.40.50.450">
    <property type="match status" value="1"/>
</dbReference>
<evidence type="ECO:0000313" key="2">
    <source>
        <dbReference type="Proteomes" id="UP000292027"/>
    </source>
</evidence>
<dbReference type="PANTHER" id="PTHR38440">
    <property type="entry name" value="UPF0398 PROTEIN YPSA"/>
    <property type="match status" value="1"/>
</dbReference>
<gene>
    <name evidence="1" type="ORF">EV645_6511</name>
</gene>
<protein>
    <recommendedName>
        <fullName evidence="3">DUF1273 family protein</fullName>
    </recommendedName>
</protein>
<sequence length="161" mass="17273">MTKVGVTGHRGLPSTAETQARRDLRQLLRSLPAPVLGLSSLAIGADQLFAELTLELGGALHAIIPAADFETTFAPRDQARYLDLLSQADEVTVLDFLQSTDEAYDAAGRFIVDHCDTLFAVWDGEPARGPGGTADAVSYARSVGREVLISWPHGVLRETEA</sequence>
<evidence type="ECO:0000313" key="1">
    <source>
        <dbReference type="EMBL" id="RZU11345.1"/>
    </source>
</evidence>
<accession>A0A4Q7WPD2</accession>
<proteinExistence type="predicted"/>
<dbReference type="Proteomes" id="UP000292027">
    <property type="component" value="Unassembled WGS sequence"/>
</dbReference>
<comment type="caution">
    <text evidence="1">The sequence shown here is derived from an EMBL/GenBank/DDBJ whole genome shotgun (WGS) entry which is preliminary data.</text>
</comment>
<evidence type="ECO:0008006" key="3">
    <source>
        <dbReference type="Google" id="ProtNLM"/>
    </source>
</evidence>
<organism evidence="1 2">
    <name type="scientific">Kribbella rubisoli</name>
    <dbReference type="NCBI Taxonomy" id="3075929"/>
    <lineage>
        <taxon>Bacteria</taxon>
        <taxon>Bacillati</taxon>
        <taxon>Actinomycetota</taxon>
        <taxon>Actinomycetes</taxon>
        <taxon>Propionibacteriales</taxon>
        <taxon>Kribbellaceae</taxon>
        <taxon>Kribbella</taxon>
    </lineage>
</organism>
<dbReference type="AlphaFoldDB" id="A0A4Q7WPD2"/>
<dbReference type="RefSeq" id="WP_130447798.1">
    <property type="nucleotide sequence ID" value="NZ_SHKR01000015.1"/>
</dbReference>
<name>A0A4Q7WPD2_9ACTN</name>
<dbReference type="OrthoDB" id="3231229at2"/>
<keyword evidence="2" id="KW-1185">Reference proteome</keyword>
<dbReference type="EMBL" id="SHKR01000015">
    <property type="protein sequence ID" value="RZU11345.1"/>
    <property type="molecule type" value="Genomic_DNA"/>
</dbReference>
<dbReference type="SUPFAM" id="SSF102405">
    <property type="entry name" value="MCP/YpsA-like"/>
    <property type="match status" value="1"/>
</dbReference>
<reference evidence="1 2" key="1">
    <citation type="journal article" date="2015" name="Stand. Genomic Sci.">
        <title>Genomic Encyclopedia of Bacterial and Archaeal Type Strains, Phase III: the genomes of soil and plant-associated and newly described type strains.</title>
        <authorList>
            <person name="Whitman W.B."/>
            <person name="Woyke T."/>
            <person name="Klenk H.P."/>
            <person name="Zhou Y."/>
            <person name="Lilburn T.G."/>
            <person name="Beck B.J."/>
            <person name="De Vos P."/>
            <person name="Vandamme P."/>
            <person name="Eisen J.A."/>
            <person name="Garrity G."/>
            <person name="Hugenholtz P."/>
            <person name="Kyrpides N.C."/>
        </authorList>
    </citation>
    <scope>NUCLEOTIDE SEQUENCE [LARGE SCALE GENOMIC DNA]</scope>
    <source>
        <strain evidence="1 2">VKM Ac-2540</strain>
    </source>
</reference>
<dbReference type="InterPro" id="IPR010697">
    <property type="entry name" value="YspA"/>
</dbReference>